<accession>A0ABS6R5D4</accession>
<dbReference type="RefSeq" id="WP_217871446.1">
    <property type="nucleotide sequence ID" value="NZ_JABWRP020000005.1"/>
</dbReference>
<evidence type="ECO:0000313" key="1">
    <source>
        <dbReference type="EMBL" id="MBV4541294.1"/>
    </source>
</evidence>
<protein>
    <submittedName>
        <fullName evidence="1">Uncharacterized protein</fullName>
    </submittedName>
</protein>
<reference evidence="1 2" key="1">
    <citation type="journal article" date="2020" name="Microorganisms">
        <title>Reliable Identification of Environmental Pseudomonas Isolates Using the rpoD Gene.</title>
        <authorList>
            <consortium name="The Broad Institute Genome Sequencing Platform"/>
            <person name="Girard L."/>
            <person name="Lood C."/>
            <person name="Rokni-Zadeh H."/>
            <person name="van Noort V."/>
            <person name="Lavigne R."/>
            <person name="De Mot R."/>
        </authorList>
    </citation>
    <scope>NUCLEOTIDE SEQUENCE [LARGE SCALE GENOMIC DNA]</scope>
    <source>
        <strain evidence="1 2">RW4S2</strain>
    </source>
</reference>
<proteinExistence type="predicted"/>
<organism evidence="1 2">
    <name type="scientific">Pseudomonas vlassakiae</name>
    <dbReference type="NCBI Taxonomy" id="485888"/>
    <lineage>
        <taxon>Bacteria</taxon>
        <taxon>Pseudomonadati</taxon>
        <taxon>Pseudomonadota</taxon>
        <taxon>Gammaproteobacteria</taxon>
        <taxon>Pseudomonadales</taxon>
        <taxon>Pseudomonadaceae</taxon>
        <taxon>Pseudomonas</taxon>
    </lineage>
</organism>
<feature type="non-terminal residue" evidence="1">
    <location>
        <position position="106"/>
    </location>
</feature>
<comment type="caution">
    <text evidence="1">The sequence shown here is derived from an EMBL/GenBank/DDBJ whole genome shotgun (WGS) entry which is preliminary data.</text>
</comment>
<sequence>MAKKRAPLSTGHAGRNVAATLPSSVINAMRRDFGAPVTAYISAAAYGAGDLYLEGVVFADRGGRFDDGDTIRTSIIMDSEIVEGYLVVRTLNSTYVVSDWLGGRFS</sequence>
<gene>
    <name evidence="1" type="ORF">HU738_009535</name>
</gene>
<dbReference type="Proteomes" id="UP000628137">
    <property type="component" value="Unassembled WGS sequence"/>
</dbReference>
<name>A0ABS6R5D4_9PSED</name>
<evidence type="ECO:0000313" key="2">
    <source>
        <dbReference type="Proteomes" id="UP000628137"/>
    </source>
</evidence>
<dbReference type="EMBL" id="JABWRP020000005">
    <property type="protein sequence ID" value="MBV4541294.1"/>
    <property type="molecule type" value="Genomic_DNA"/>
</dbReference>
<keyword evidence="2" id="KW-1185">Reference proteome</keyword>